<keyword evidence="2" id="KW-1185">Reference proteome</keyword>
<dbReference type="EMBL" id="RBIL01000002">
    <property type="protein sequence ID" value="RKQ86861.1"/>
    <property type="molecule type" value="Genomic_DNA"/>
</dbReference>
<evidence type="ECO:0000313" key="2">
    <source>
        <dbReference type="Proteomes" id="UP000278962"/>
    </source>
</evidence>
<gene>
    <name evidence="1" type="ORF">C8N24_4876</name>
</gene>
<dbReference type="RefSeq" id="WP_281272665.1">
    <property type="nucleotide sequence ID" value="NZ_RBIL01000002.1"/>
</dbReference>
<evidence type="ECO:0000313" key="1">
    <source>
        <dbReference type="EMBL" id="RKQ86861.1"/>
    </source>
</evidence>
<dbReference type="AlphaFoldDB" id="A0A660KYR9"/>
<reference evidence="1 2" key="1">
    <citation type="submission" date="2018-10" db="EMBL/GenBank/DDBJ databases">
        <title>Genomic Encyclopedia of Archaeal and Bacterial Type Strains, Phase II (KMG-II): from individual species to whole genera.</title>
        <authorList>
            <person name="Goeker M."/>
        </authorList>
    </citation>
    <scope>NUCLEOTIDE SEQUENCE [LARGE SCALE GENOMIC DNA]</scope>
    <source>
        <strain evidence="1 2">DSM 14954</strain>
    </source>
</reference>
<name>A0A660KYR9_9ACTN</name>
<organism evidence="1 2">
    <name type="scientific">Solirubrobacter pauli</name>
    <dbReference type="NCBI Taxonomy" id="166793"/>
    <lineage>
        <taxon>Bacteria</taxon>
        <taxon>Bacillati</taxon>
        <taxon>Actinomycetota</taxon>
        <taxon>Thermoleophilia</taxon>
        <taxon>Solirubrobacterales</taxon>
        <taxon>Solirubrobacteraceae</taxon>
        <taxon>Solirubrobacter</taxon>
    </lineage>
</organism>
<protein>
    <submittedName>
        <fullName evidence="1">Uncharacterized protein</fullName>
    </submittedName>
</protein>
<sequence length="44" mass="5098">MTEGVRVETLARPERYTRAQLERAMWIARVLERGSLVLCEPPRG</sequence>
<dbReference type="Proteomes" id="UP000278962">
    <property type="component" value="Unassembled WGS sequence"/>
</dbReference>
<comment type="caution">
    <text evidence="1">The sequence shown here is derived from an EMBL/GenBank/DDBJ whole genome shotgun (WGS) entry which is preliminary data.</text>
</comment>
<accession>A0A660KYR9</accession>
<proteinExistence type="predicted"/>